<gene>
    <name evidence="3" type="ORF">Agabi119p4_1123</name>
</gene>
<feature type="domain" description="FAS1" evidence="2">
    <location>
        <begin position="75"/>
        <end position="230"/>
    </location>
</feature>
<dbReference type="InterPro" id="IPR040200">
    <property type="entry name" value="Mug57-like"/>
</dbReference>
<dbReference type="SUPFAM" id="SSF82153">
    <property type="entry name" value="FAS1 domain"/>
    <property type="match status" value="1"/>
</dbReference>
<dbReference type="InterPro" id="IPR000782">
    <property type="entry name" value="FAS1_domain"/>
</dbReference>
<dbReference type="InterPro" id="IPR036378">
    <property type="entry name" value="FAS1_dom_sf"/>
</dbReference>
<proteinExistence type="predicted"/>
<evidence type="ECO:0000259" key="2">
    <source>
        <dbReference type="PROSITE" id="PS50213"/>
    </source>
</evidence>
<dbReference type="AlphaFoldDB" id="A0A8H7KLE7"/>
<protein>
    <recommendedName>
        <fullName evidence="2">FAS1 domain-containing protein</fullName>
    </recommendedName>
</protein>
<dbReference type="SMART" id="SM00554">
    <property type="entry name" value="FAS1"/>
    <property type="match status" value="1"/>
</dbReference>
<evidence type="ECO:0000256" key="1">
    <source>
        <dbReference type="ARBA" id="ARBA00022729"/>
    </source>
</evidence>
<dbReference type="PANTHER" id="PTHR28156:SF1">
    <property type="entry name" value="FAS1 DOMAIN-CONTAINING PROTEIN YDR262W"/>
    <property type="match status" value="1"/>
</dbReference>
<dbReference type="PANTHER" id="PTHR28156">
    <property type="entry name" value="FAS1 DOMAIN-CONTAINING PROTEIN YDR262W"/>
    <property type="match status" value="1"/>
</dbReference>
<reference evidence="3 4" key="1">
    <citation type="journal article" name="Sci. Rep.">
        <title>Telomere-to-telomere assembled and centromere annotated genomes of the two main subspecies of the button mushroom Agaricus bisporus reveal especially polymorphic chromosome ends.</title>
        <authorList>
            <person name="Sonnenberg A.S.M."/>
            <person name="Sedaghat-Telgerd N."/>
            <person name="Lavrijssen B."/>
            <person name="Ohm R.A."/>
            <person name="Hendrickx P.M."/>
            <person name="Scholtmeijer K."/>
            <person name="Baars J.J.P."/>
            <person name="van Peer A."/>
        </authorList>
    </citation>
    <scope>NUCLEOTIDE SEQUENCE [LARGE SCALE GENOMIC DNA]</scope>
    <source>
        <strain evidence="3 4">H119_p4</strain>
    </source>
</reference>
<dbReference type="Gene3D" id="2.30.180.10">
    <property type="entry name" value="FAS1 domain"/>
    <property type="match status" value="1"/>
</dbReference>
<dbReference type="EMBL" id="JABXXO010000001">
    <property type="protein sequence ID" value="KAF7784958.1"/>
    <property type="molecule type" value="Genomic_DNA"/>
</dbReference>
<name>A0A8H7KLE7_AGABI</name>
<dbReference type="Pfam" id="PF02469">
    <property type="entry name" value="Fasciclin"/>
    <property type="match status" value="1"/>
</dbReference>
<evidence type="ECO:0000313" key="4">
    <source>
        <dbReference type="Proteomes" id="UP000629468"/>
    </source>
</evidence>
<organism evidence="3 4">
    <name type="scientific">Agaricus bisporus var. burnettii</name>
    <dbReference type="NCBI Taxonomy" id="192524"/>
    <lineage>
        <taxon>Eukaryota</taxon>
        <taxon>Fungi</taxon>
        <taxon>Dikarya</taxon>
        <taxon>Basidiomycota</taxon>
        <taxon>Agaricomycotina</taxon>
        <taxon>Agaricomycetes</taxon>
        <taxon>Agaricomycetidae</taxon>
        <taxon>Agaricales</taxon>
        <taxon>Agaricineae</taxon>
        <taxon>Agaricaceae</taxon>
        <taxon>Agaricus</taxon>
    </lineage>
</organism>
<evidence type="ECO:0000313" key="3">
    <source>
        <dbReference type="EMBL" id="KAF7784958.1"/>
    </source>
</evidence>
<accession>A0A8H7KLE7</accession>
<dbReference type="Proteomes" id="UP000629468">
    <property type="component" value="Unassembled WGS sequence"/>
</dbReference>
<comment type="caution">
    <text evidence="3">The sequence shown here is derived from an EMBL/GenBank/DDBJ whole genome shotgun (WGS) entry which is preliminary data.</text>
</comment>
<sequence>MMQVNDGQEWKTKPAVAEISLVRRTAAASWYAYTMKLHCLSLFLLSALSFVSASTTEQVIMASIDDDFIPRKHDRPSLADLLTIEPSASIFYSYAREIALSRILDDTSQKYTLFVPTNKAVMALSRKPHQGPAHDHNGDDVKITEAQYDKQSKENVEQWISAHIISGFHMDFNSKEYQTLLDNKTISVQPIPKNDGKGPAWTRVTLDGKKHIKSMKEASNGILYLLDGVISPW</sequence>
<keyword evidence="1" id="KW-0732">Signal</keyword>
<dbReference type="PROSITE" id="PS50213">
    <property type="entry name" value="FAS1"/>
    <property type="match status" value="1"/>
</dbReference>